<dbReference type="EMBL" id="MU167234">
    <property type="protein sequence ID" value="KAG0148659.1"/>
    <property type="molecule type" value="Genomic_DNA"/>
</dbReference>
<dbReference type="GO" id="GO:0031505">
    <property type="term" value="P:fungal-type cell wall organization"/>
    <property type="evidence" value="ECO:0007669"/>
    <property type="project" value="TreeGrafter"/>
</dbReference>
<dbReference type="EMBL" id="MU167838">
    <property type="protein sequence ID" value="KAG0139086.1"/>
    <property type="molecule type" value="Genomic_DNA"/>
</dbReference>
<protein>
    <submittedName>
        <fullName evidence="3">Uncharacterized protein</fullName>
    </submittedName>
</protein>
<feature type="transmembrane region" description="Helical" evidence="1">
    <location>
        <begin position="6"/>
        <end position="26"/>
    </location>
</feature>
<dbReference type="InterPro" id="IPR009571">
    <property type="entry name" value="SUR7/Rim9-like_fungi"/>
</dbReference>
<feature type="transmembrane region" description="Helical" evidence="1">
    <location>
        <begin position="249"/>
        <end position="269"/>
    </location>
</feature>
<keyword evidence="1" id="KW-0472">Membrane</keyword>
<dbReference type="GO" id="GO:0051285">
    <property type="term" value="C:cell cortex of cell tip"/>
    <property type="evidence" value="ECO:0007669"/>
    <property type="project" value="TreeGrafter"/>
</dbReference>
<feature type="transmembrane region" description="Helical" evidence="1">
    <location>
        <begin position="160"/>
        <end position="183"/>
    </location>
</feature>
<keyword evidence="1" id="KW-1133">Transmembrane helix</keyword>
<comment type="caution">
    <text evidence="3">The sequence shown here is derived from an EMBL/GenBank/DDBJ whole genome shotgun (WGS) entry which is preliminary data.</text>
</comment>
<gene>
    <name evidence="3" type="ORF">CROQUDRAFT_669721</name>
    <name evidence="2" type="ORF">CROQUDRAFT_675225</name>
</gene>
<dbReference type="AlphaFoldDB" id="A0A9P6TEA8"/>
<dbReference type="Proteomes" id="UP000886653">
    <property type="component" value="Unassembled WGS sequence"/>
</dbReference>
<dbReference type="InterPro" id="IPR052413">
    <property type="entry name" value="SUR7_domain"/>
</dbReference>
<sequence>MTRLFGTLAFLSSLVASILLIFVEIGNTDVDQSLSKKVRLVTISTFGLGTAIWSELSGSERRNFRNSDVYGSPNQELNERTLGDGLRYYYTWGLWSQCAGYVSPSHPQYCTSTRFAKPLEPTNVLLEDVPSRYSRILAALLAPGTSGLRSDKYYSDWSKFATYSLFASLVHMIILLPLSAFLATGRAPMLVALVALGMNMPVVMAAWISAAVYTAMVSNLKHKLNGQTLLTANNNRLGLEVEIGNGLGIWWAMNVILLLGVVPYFLAFLSTRQRTQVSKLKSSKTSK</sequence>
<feature type="transmembrane region" description="Helical" evidence="1">
    <location>
        <begin position="190"/>
        <end position="216"/>
    </location>
</feature>
<evidence type="ECO:0000313" key="2">
    <source>
        <dbReference type="EMBL" id="KAG0139086.1"/>
    </source>
</evidence>
<evidence type="ECO:0000313" key="3">
    <source>
        <dbReference type="EMBL" id="KAG0148659.1"/>
    </source>
</evidence>
<reference evidence="3" key="1">
    <citation type="submission" date="2013-11" db="EMBL/GenBank/DDBJ databases">
        <title>Genome sequence of the fusiform rust pathogen reveals effectors for host alternation and coevolution with pine.</title>
        <authorList>
            <consortium name="DOE Joint Genome Institute"/>
            <person name="Smith K."/>
            <person name="Pendleton A."/>
            <person name="Kubisiak T."/>
            <person name="Anderson C."/>
            <person name="Salamov A."/>
            <person name="Aerts A."/>
            <person name="Riley R."/>
            <person name="Clum A."/>
            <person name="Lindquist E."/>
            <person name="Ence D."/>
            <person name="Campbell M."/>
            <person name="Kronenberg Z."/>
            <person name="Feau N."/>
            <person name="Dhillon B."/>
            <person name="Hamelin R."/>
            <person name="Burleigh J."/>
            <person name="Smith J."/>
            <person name="Yandell M."/>
            <person name="Nelson C."/>
            <person name="Grigoriev I."/>
            <person name="Davis J."/>
        </authorList>
    </citation>
    <scope>NUCLEOTIDE SEQUENCE</scope>
    <source>
        <strain evidence="3">G11</strain>
    </source>
</reference>
<dbReference type="PANTHER" id="PTHR28019">
    <property type="entry name" value="CELL MEMBRANE PROTEIN YLR413W-RELATED"/>
    <property type="match status" value="1"/>
</dbReference>
<keyword evidence="1" id="KW-0812">Transmembrane</keyword>
<accession>A0A9P6TEA8</accession>
<keyword evidence="4" id="KW-1185">Reference proteome</keyword>
<dbReference type="GO" id="GO:0005886">
    <property type="term" value="C:plasma membrane"/>
    <property type="evidence" value="ECO:0007669"/>
    <property type="project" value="InterPro"/>
</dbReference>
<name>A0A9P6TEA8_9BASI</name>
<evidence type="ECO:0000313" key="4">
    <source>
        <dbReference type="Proteomes" id="UP000886653"/>
    </source>
</evidence>
<dbReference type="Pfam" id="PF06687">
    <property type="entry name" value="SUR7"/>
    <property type="match status" value="1"/>
</dbReference>
<dbReference type="OrthoDB" id="3349852at2759"/>
<evidence type="ECO:0000256" key="1">
    <source>
        <dbReference type="SAM" id="Phobius"/>
    </source>
</evidence>
<organism evidence="3 4">
    <name type="scientific">Cronartium quercuum f. sp. fusiforme G11</name>
    <dbReference type="NCBI Taxonomy" id="708437"/>
    <lineage>
        <taxon>Eukaryota</taxon>
        <taxon>Fungi</taxon>
        <taxon>Dikarya</taxon>
        <taxon>Basidiomycota</taxon>
        <taxon>Pucciniomycotina</taxon>
        <taxon>Pucciniomycetes</taxon>
        <taxon>Pucciniales</taxon>
        <taxon>Coleosporiaceae</taxon>
        <taxon>Cronartium</taxon>
    </lineage>
</organism>
<dbReference type="PANTHER" id="PTHR28019:SF2">
    <property type="entry name" value="CELL MEMBRANE PROTEIN YLR413W-RELATED"/>
    <property type="match status" value="1"/>
</dbReference>
<proteinExistence type="predicted"/>